<reference evidence="1 2" key="1">
    <citation type="submission" date="2018-09" db="EMBL/GenBank/DDBJ databases">
        <title>Phylogeny of the Shewanellaceae, and recommendation for two new genera, Pseudoshewanella and Parashewanella.</title>
        <authorList>
            <person name="Wang G."/>
        </authorList>
    </citation>
    <scope>NUCLEOTIDE SEQUENCE [LARGE SCALE GENOMIC DNA]</scope>
    <source>
        <strain evidence="1 2">KCTC 22492</strain>
    </source>
</reference>
<proteinExistence type="predicted"/>
<accession>A0A3A6STK3</accession>
<dbReference type="AlphaFoldDB" id="A0A3A6STK3"/>
<evidence type="ECO:0000313" key="2">
    <source>
        <dbReference type="Proteomes" id="UP000273022"/>
    </source>
</evidence>
<organism evidence="1 2">
    <name type="scientific">Parashewanella spongiae</name>
    <dbReference type="NCBI Taxonomy" id="342950"/>
    <lineage>
        <taxon>Bacteria</taxon>
        <taxon>Pseudomonadati</taxon>
        <taxon>Pseudomonadota</taxon>
        <taxon>Gammaproteobacteria</taxon>
        <taxon>Alteromonadales</taxon>
        <taxon>Shewanellaceae</taxon>
        <taxon>Parashewanella</taxon>
    </lineage>
</organism>
<dbReference type="EMBL" id="QYYH01000287">
    <property type="protein sequence ID" value="RJY00471.1"/>
    <property type="molecule type" value="Genomic_DNA"/>
</dbReference>
<comment type="caution">
    <text evidence="1">The sequence shown here is derived from an EMBL/GenBank/DDBJ whole genome shotgun (WGS) entry which is preliminary data.</text>
</comment>
<gene>
    <name evidence="1" type="ORF">D5R81_20105</name>
</gene>
<feature type="non-terminal residue" evidence="1">
    <location>
        <position position="1"/>
    </location>
</feature>
<dbReference type="Proteomes" id="UP000273022">
    <property type="component" value="Unassembled WGS sequence"/>
</dbReference>
<keyword evidence="2" id="KW-1185">Reference proteome</keyword>
<name>A0A3A6STK3_9GAMM</name>
<sequence>QEEASLLKSFVDEEPHQLKRAQSLIQNSTGKECSLGTVKRTIKKI</sequence>
<evidence type="ECO:0000313" key="1">
    <source>
        <dbReference type="EMBL" id="RJY00471.1"/>
    </source>
</evidence>
<protein>
    <submittedName>
        <fullName evidence="1">IS630 family transposase</fullName>
    </submittedName>
</protein>